<evidence type="ECO:0000256" key="2">
    <source>
        <dbReference type="SAM" id="Phobius"/>
    </source>
</evidence>
<gene>
    <name evidence="3" type="ORF">J2Z66_007982</name>
</gene>
<dbReference type="Proteomes" id="UP001519287">
    <property type="component" value="Unassembled WGS sequence"/>
</dbReference>
<dbReference type="RefSeq" id="WP_209978666.1">
    <property type="nucleotide sequence ID" value="NZ_JAGGLB010000048.1"/>
</dbReference>
<feature type="transmembrane region" description="Helical" evidence="2">
    <location>
        <begin position="161"/>
        <end position="181"/>
    </location>
</feature>
<protein>
    <recommendedName>
        <fullName evidence="5">ABC transporter permease</fullName>
    </recommendedName>
</protein>
<keyword evidence="2" id="KW-1133">Transmembrane helix</keyword>
<sequence length="296" mass="32529">MKDKKKEKEKGKGKSQTMPAIGLEEGRPGVELSEAELLESEQTELLHFLDVYTVEVPSTKDTASFSAELVQRWESTSIQAPVKKAGRLRLVLQMVGSQMALFKGAFWLASLAVVLLGMLFEVVAADQSAIRPFIFTAPLLAALSVCFAFRSFGTSMFILEMSFPVTPMILIFGRLTLVIAYNTFLGIGISLLLTGFTAEIGGFVISWLVPLGFTCLLALVLMLYFGLFVGVFGSVAVWSIQLWMNEQLGYLYIFSGRTNVYWMESKTGGIVVIAVLVAILCYKIRKLNAAGGMTLR</sequence>
<keyword evidence="4" id="KW-1185">Reference proteome</keyword>
<reference evidence="3 4" key="1">
    <citation type="submission" date="2021-03" db="EMBL/GenBank/DDBJ databases">
        <title>Genomic Encyclopedia of Type Strains, Phase IV (KMG-IV): sequencing the most valuable type-strain genomes for metagenomic binning, comparative biology and taxonomic classification.</title>
        <authorList>
            <person name="Goeker M."/>
        </authorList>
    </citation>
    <scope>NUCLEOTIDE SEQUENCE [LARGE SCALE GENOMIC DNA]</scope>
    <source>
        <strain evidence="3 4">DSM 26048</strain>
    </source>
</reference>
<evidence type="ECO:0000313" key="4">
    <source>
        <dbReference type="Proteomes" id="UP001519287"/>
    </source>
</evidence>
<evidence type="ECO:0000256" key="1">
    <source>
        <dbReference type="SAM" id="MobiDB-lite"/>
    </source>
</evidence>
<accession>A0ABS4J915</accession>
<dbReference type="EMBL" id="JAGGLB010000048">
    <property type="protein sequence ID" value="MBP1996336.1"/>
    <property type="molecule type" value="Genomic_DNA"/>
</dbReference>
<feature type="transmembrane region" description="Helical" evidence="2">
    <location>
        <begin position="130"/>
        <end position="149"/>
    </location>
</feature>
<evidence type="ECO:0000313" key="3">
    <source>
        <dbReference type="EMBL" id="MBP1996336.1"/>
    </source>
</evidence>
<keyword evidence="2" id="KW-0472">Membrane</keyword>
<comment type="caution">
    <text evidence="3">The sequence shown here is derived from an EMBL/GenBank/DDBJ whole genome shotgun (WGS) entry which is preliminary data.</text>
</comment>
<name>A0ABS4J915_9BACL</name>
<feature type="transmembrane region" description="Helical" evidence="2">
    <location>
        <begin position="260"/>
        <end position="282"/>
    </location>
</feature>
<feature type="region of interest" description="Disordered" evidence="1">
    <location>
        <begin position="1"/>
        <end position="25"/>
    </location>
</feature>
<feature type="transmembrane region" description="Helical" evidence="2">
    <location>
        <begin position="216"/>
        <end position="240"/>
    </location>
</feature>
<organism evidence="3 4">
    <name type="scientific">Paenibacillus eucommiae</name>
    <dbReference type="NCBI Taxonomy" id="1355755"/>
    <lineage>
        <taxon>Bacteria</taxon>
        <taxon>Bacillati</taxon>
        <taxon>Bacillota</taxon>
        <taxon>Bacilli</taxon>
        <taxon>Bacillales</taxon>
        <taxon>Paenibacillaceae</taxon>
        <taxon>Paenibacillus</taxon>
    </lineage>
</organism>
<feature type="compositionally biased region" description="Basic and acidic residues" evidence="1">
    <location>
        <begin position="1"/>
        <end position="12"/>
    </location>
</feature>
<evidence type="ECO:0008006" key="5">
    <source>
        <dbReference type="Google" id="ProtNLM"/>
    </source>
</evidence>
<feature type="transmembrane region" description="Helical" evidence="2">
    <location>
        <begin position="104"/>
        <end position="124"/>
    </location>
</feature>
<proteinExistence type="predicted"/>
<keyword evidence="2" id="KW-0812">Transmembrane</keyword>